<evidence type="ECO:0000313" key="1">
    <source>
        <dbReference type="EMBL" id="MBS9336401.1"/>
    </source>
</evidence>
<name>A0ABS5QTF3_9LACO</name>
<dbReference type="EMBL" id="JAAMFJ010000002">
    <property type="protein sequence ID" value="MBS9336401.1"/>
    <property type="molecule type" value="Genomic_DNA"/>
</dbReference>
<reference evidence="1 2" key="1">
    <citation type="submission" date="2020-02" db="EMBL/GenBank/DDBJ databases">
        <title>Fructobacillus sp. isolated from paper mulberry of Taiwan.</title>
        <authorList>
            <person name="Lin S.-T."/>
        </authorList>
    </citation>
    <scope>NUCLEOTIDE SEQUENCE [LARGE SCALE GENOMIC DNA]</scope>
    <source>
        <strain evidence="1 2">M1-21</strain>
    </source>
</reference>
<keyword evidence="2" id="KW-1185">Reference proteome</keyword>
<organism evidence="1 2">
    <name type="scientific">Fructobacillus papyrifericola</name>
    <dbReference type="NCBI Taxonomy" id="2713172"/>
    <lineage>
        <taxon>Bacteria</taxon>
        <taxon>Bacillati</taxon>
        <taxon>Bacillota</taxon>
        <taxon>Bacilli</taxon>
        <taxon>Lactobacillales</taxon>
        <taxon>Lactobacillaceae</taxon>
        <taxon>Fructobacillus</taxon>
    </lineage>
</organism>
<sequence>MEKIFKGMDNAPDAINGNFNELSDPKRDVTVNELTVNGNVSLGAQKVVRSRFMMGNMQVTATRILNEVVLYFEGTLPGNDWNADGVNPIPFGFRPVTPFITDLSDNNGYAKVGFNPDGTMYRRGSNNFGGDVQHAINYPTNDSWPE</sequence>
<gene>
    <name evidence="1" type="ORF">G6R28_04030</name>
</gene>
<protein>
    <submittedName>
        <fullName evidence="1">Uncharacterized protein</fullName>
    </submittedName>
</protein>
<dbReference type="RefSeq" id="WP_213792961.1">
    <property type="nucleotide sequence ID" value="NZ_JAAMFJ010000002.1"/>
</dbReference>
<accession>A0ABS5QTF3</accession>
<dbReference type="Proteomes" id="UP000735205">
    <property type="component" value="Unassembled WGS sequence"/>
</dbReference>
<evidence type="ECO:0000313" key="2">
    <source>
        <dbReference type="Proteomes" id="UP000735205"/>
    </source>
</evidence>
<proteinExistence type="predicted"/>
<comment type="caution">
    <text evidence="1">The sequence shown here is derived from an EMBL/GenBank/DDBJ whole genome shotgun (WGS) entry which is preliminary data.</text>
</comment>